<evidence type="ECO:0000256" key="2">
    <source>
        <dbReference type="SAM" id="Phobius"/>
    </source>
</evidence>
<dbReference type="GO" id="GO:1902600">
    <property type="term" value="P:proton transmembrane transport"/>
    <property type="evidence" value="ECO:0007669"/>
    <property type="project" value="TreeGrafter"/>
</dbReference>
<evidence type="ECO:0000313" key="4">
    <source>
        <dbReference type="Proteomes" id="UP000008743"/>
    </source>
</evidence>
<feature type="region of interest" description="Disordered" evidence="1">
    <location>
        <begin position="96"/>
        <end position="116"/>
    </location>
</feature>
<dbReference type="Pfam" id="PF10173">
    <property type="entry name" value="Mit_KHE1"/>
    <property type="match status" value="1"/>
</dbReference>
<keyword evidence="2" id="KW-0812">Transmembrane</keyword>
<dbReference type="PhylomeDB" id="A0A0D2X3M6"/>
<dbReference type="GO" id="GO:0006813">
    <property type="term" value="P:potassium ion transport"/>
    <property type="evidence" value="ECO:0007669"/>
    <property type="project" value="TreeGrafter"/>
</dbReference>
<dbReference type="OrthoDB" id="5562676at2759"/>
<dbReference type="PANTHER" id="PTHR28062:SF1">
    <property type="entry name" value="TRANSMEMBRANE PROTEIN"/>
    <property type="match status" value="1"/>
</dbReference>
<organism evidence="3 4">
    <name type="scientific">Capsaspora owczarzaki (strain ATCC 30864)</name>
    <dbReference type="NCBI Taxonomy" id="595528"/>
    <lineage>
        <taxon>Eukaryota</taxon>
        <taxon>Filasterea</taxon>
        <taxon>Capsaspora</taxon>
    </lineage>
</organism>
<proteinExistence type="predicted"/>
<dbReference type="AlphaFoldDB" id="A0A0D2X3M6"/>
<dbReference type="RefSeq" id="XP_004346888.1">
    <property type="nucleotide sequence ID" value="XM_004346838.2"/>
</dbReference>
<protein>
    <submittedName>
        <fullName evidence="3">Uncharacterized protein</fullName>
    </submittedName>
</protein>
<keyword evidence="4" id="KW-1185">Reference proteome</keyword>
<keyword evidence="2" id="KW-1133">Transmembrane helix</keyword>
<accession>A0A0D2X3M6</accession>
<dbReference type="PANTHER" id="PTHR28062">
    <property type="entry name" value="K+-H+ EXCHANGE-LIKE PROTEIN"/>
    <property type="match status" value="1"/>
</dbReference>
<dbReference type="Proteomes" id="UP000008743">
    <property type="component" value="Unassembled WGS sequence"/>
</dbReference>
<dbReference type="InterPro" id="IPR018786">
    <property type="entry name" value="Mit_KHE1"/>
</dbReference>
<keyword evidence="2" id="KW-0472">Membrane</keyword>
<feature type="compositionally biased region" description="Basic residues" evidence="1">
    <location>
        <begin position="35"/>
        <end position="46"/>
    </location>
</feature>
<dbReference type="GO" id="GO:0005743">
    <property type="term" value="C:mitochondrial inner membrane"/>
    <property type="evidence" value="ECO:0007669"/>
    <property type="project" value="TreeGrafter"/>
</dbReference>
<gene>
    <name evidence="3" type="ORF">CAOG_005203</name>
</gene>
<sequence>MIPRLVISFTSHPTAAATTALRSLSTLARASAQQHQHHQHQHQQHHHSQDGAADPVQRTVARIVALPSALTTLQPATSSGNTSWLFHCLTDRTVIGDETSKPETPQQQQQQQATSAENLLSDNQAPASNAKVTIVQRISNAASDQWHEMETAPPESMRGRMYAIIQKLQSKVDPAELFFKDVSVRIHHARTHAHKHIPDVPEVFGQCDVVEILHPLQQPAEFGAIQHNLGSLATDYRKRLDRRMAMYVALVPLTAMMSVVPGPNIFLLWNALRLHSIIKARQGCAFLTDACAKNAKRRPSLLIIQSAQAPELADAALHVKTHAELLDAAATILLEPTLPVRLDRLQQRFSKLSLAKDANN</sequence>
<evidence type="ECO:0000313" key="3">
    <source>
        <dbReference type="EMBL" id="KJE94574.1"/>
    </source>
</evidence>
<reference evidence="4" key="1">
    <citation type="submission" date="2011-02" db="EMBL/GenBank/DDBJ databases">
        <title>The Genome Sequence of Capsaspora owczarzaki ATCC 30864.</title>
        <authorList>
            <person name="Russ C."/>
            <person name="Cuomo C."/>
            <person name="Burger G."/>
            <person name="Gray M.W."/>
            <person name="Holland P.W.H."/>
            <person name="King N."/>
            <person name="Lang F.B.F."/>
            <person name="Roger A.J."/>
            <person name="Ruiz-Trillo I."/>
            <person name="Young S.K."/>
            <person name="Zeng Q."/>
            <person name="Gargeya S."/>
            <person name="Alvarado L."/>
            <person name="Berlin A."/>
            <person name="Chapman S.B."/>
            <person name="Chen Z."/>
            <person name="Freedman E."/>
            <person name="Gellesch M."/>
            <person name="Goldberg J."/>
            <person name="Griggs A."/>
            <person name="Gujja S."/>
            <person name="Heilman E."/>
            <person name="Heiman D."/>
            <person name="Howarth C."/>
            <person name="Mehta T."/>
            <person name="Neiman D."/>
            <person name="Pearson M."/>
            <person name="Roberts A."/>
            <person name="Saif S."/>
            <person name="Shea T."/>
            <person name="Shenoy N."/>
            <person name="Sisk P."/>
            <person name="Stolte C."/>
            <person name="Sykes S."/>
            <person name="White J."/>
            <person name="Yandava C."/>
            <person name="Haas B."/>
            <person name="Nusbaum C."/>
            <person name="Birren B."/>
        </authorList>
    </citation>
    <scope>NUCLEOTIDE SEQUENCE</scope>
    <source>
        <strain evidence="4">ATCC 30864</strain>
    </source>
</reference>
<dbReference type="EMBL" id="KE346367">
    <property type="protein sequence ID" value="KJE94574.1"/>
    <property type="molecule type" value="Genomic_DNA"/>
</dbReference>
<name>A0A0D2X3M6_CAPO3</name>
<feature type="region of interest" description="Disordered" evidence="1">
    <location>
        <begin position="27"/>
        <end position="55"/>
    </location>
</feature>
<feature type="transmembrane region" description="Helical" evidence="2">
    <location>
        <begin position="247"/>
        <end position="269"/>
    </location>
</feature>
<dbReference type="InParanoid" id="A0A0D2X3M6"/>
<evidence type="ECO:0000256" key="1">
    <source>
        <dbReference type="SAM" id="MobiDB-lite"/>
    </source>
</evidence>